<evidence type="ECO:0000256" key="11">
    <source>
        <dbReference type="SAM" id="MobiDB-lite"/>
    </source>
</evidence>
<evidence type="ECO:0000256" key="5">
    <source>
        <dbReference type="ARBA" id="ARBA00022692"/>
    </source>
</evidence>
<dbReference type="GO" id="GO:0015031">
    <property type="term" value="P:protein transport"/>
    <property type="evidence" value="ECO:0007669"/>
    <property type="project" value="UniProtKB-KW"/>
</dbReference>
<dbReference type="Pfam" id="PF03878">
    <property type="entry name" value="YIF1"/>
    <property type="match status" value="1"/>
</dbReference>
<evidence type="ECO:0000256" key="4">
    <source>
        <dbReference type="ARBA" id="ARBA00022448"/>
    </source>
</evidence>
<dbReference type="InterPro" id="IPR005578">
    <property type="entry name" value="Yif1_fam"/>
</dbReference>
<evidence type="ECO:0000256" key="3">
    <source>
        <dbReference type="ARBA" id="ARBA00009727"/>
    </source>
</evidence>
<evidence type="ECO:0000256" key="12">
    <source>
        <dbReference type="SAM" id="Phobius"/>
    </source>
</evidence>
<dbReference type="EMBL" id="JBAMMX010000012">
    <property type="protein sequence ID" value="KAK6930550.1"/>
    <property type="molecule type" value="Genomic_DNA"/>
</dbReference>
<keyword evidence="7" id="KW-0653">Protein transport</keyword>
<dbReference type="GO" id="GO:0030134">
    <property type="term" value="C:COPII-coated ER to Golgi transport vesicle"/>
    <property type="evidence" value="ECO:0007669"/>
    <property type="project" value="TreeGrafter"/>
</dbReference>
<keyword evidence="9" id="KW-0333">Golgi apparatus</keyword>
<dbReference type="GO" id="GO:0005789">
    <property type="term" value="C:endoplasmic reticulum membrane"/>
    <property type="evidence" value="ECO:0007669"/>
    <property type="project" value="UniProtKB-SubCell"/>
</dbReference>
<keyword evidence="14" id="KW-1185">Reference proteome</keyword>
<dbReference type="Proteomes" id="UP001370490">
    <property type="component" value="Unassembled WGS sequence"/>
</dbReference>
<dbReference type="PANTHER" id="PTHR14083">
    <property type="entry name" value="YIP1 INTERACTING FACTOR HOMOLOG YIF1 PROTEIN"/>
    <property type="match status" value="1"/>
</dbReference>
<evidence type="ECO:0000256" key="8">
    <source>
        <dbReference type="ARBA" id="ARBA00022989"/>
    </source>
</evidence>
<protein>
    <submittedName>
        <fullName evidence="13">Yif1 family</fullName>
    </submittedName>
</protein>
<keyword evidence="5 12" id="KW-0812">Transmembrane</keyword>
<evidence type="ECO:0000256" key="10">
    <source>
        <dbReference type="ARBA" id="ARBA00023136"/>
    </source>
</evidence>
<comment type="similarity">
    <text evidence="3">Belongs to the YIF1 family.</text>
</comment>
<keyword evidence="6" id="KW-0256">Endoplasmic reticulum</keyword>
<evidence type="ECO:0000313" key="14">
    <source>
        <dbReference type="Proteomes" id="UP001370490"/>
    </source>
</evidence>
<proteinExistence type="inferred from homology"/>
<evidence type="ECO:0000256" key="6">
    <source>
        <dbReference type="ARBA" id="ARBA00022824"/>
    </source>
</evidence>
<evidence type="ECO:0000256" key="7">
    <source>
        <dbReference type="ARBA" id="ARBA00022927"/>
    </source>
</evidence>
<dbReference type="InterPro" id="IPR043502">
    <property type="entry name" value="DNA/RNA_pol_sf"/>
</dbReference>
<feature type="region of interest" description="Disordered" evidence="11">
    <location>
        <begin position="1"/>
        <end position="23"/>
    </location>
</feature>
<keyword evidence="4" id="KW-0813">Transport</keyword>
<dbReference type="SUPFAM" id="SSF56672">
    <property type="entry name" value="DNA/RNA polymerases"/>
    <property type="match status" value="1"/>
</dbReference>
<sequence>MYDNSGAQPGVSRPPANPLRSPFGNAFNGASSGLIRGGLGAYGEKILGSSSDSMQSNLSPVFIEIFKLVEVLWLTSGKVFGIEIFSFTMAQSQGNKPVPTAQIHPPVQGNEEQIFAESAEDLEKIERILQIGISNRFFLTVRGCQPPQFYHFLEFLRSKTDQDALVLLSQQEPLAGRGGDSFTPQEGAKDAEKEECLDAIRVQHLPSGAYVPMMNAEFNRTCCDELGAPVSLPVPGGLQGGANVKGAHRVPPSQQERNIFNQAIIGYEQGSPVGEESHRSQAGSHTDEERGIDITAQQHPAHAGLRLHQTVTCREMRDWWEASWKYSGSGCSADALKLLCDARYDLPGRLLKDCFTQNGVREALPLPDALQVPDGPDKLHDFQEALRKFGEGRTLGHRVVMLDALEQTALSPLYNVLPSLSAEHLWSCFSCFRYTVVRASMDWILLWDEIKGACVIEDLDWNKFNRDTLIERVFMTDDGGVFSFDGMVPSGSPWTCFLDTVLNILYMKAALLCMRFTEKEAVPKCCEDNNLRLFFQDPGDTAILGLRRRLNEWFQTGIDVEDFIITCPPFHATTEQACFPPGTDLRGSRRWRFHFYGMLKFLSGYWLPTGLPIRPAHLNLEKLLVPEAVHADLEDYEAAVLSMVLDNPFNHHNINHLKHRPDEDEEVPFPKVAHWRRGRGCVDLDRFEESVIGIDGSSSHIPEDQDSDFSIENFMGVPAEDTISESSYPGHWTRITKPVGGRLSYKPPIYDINKPDLYIPFMAFGTFVVLAGFSLGLRGR</sequence>
<comment type="subcellular location">
    <subcellularLocation>
        <location evidence="1">Endoplasmic reticulum membrane</location>
        <topology evidence="1">Multi-pass membrane protein</topology>
    </subcellularLocation>
    <subcellularLocation>
        <location evidence="2">Golgi apparatus membrane</location>
        <topology evidence="2">Multi-pass membrane protein</topology>
    </subcellularLocation>
</comment>
<gene>
    <name evidence="13" type="ORF">RJ641_004644</name>
</gene>
<dbReference type="GO" id="GO:0000139">
    <property type="term" value="C:Golgi membrane"/>
    <property type="evidence" value="ECO:0007669"/>
    <property type="project" value="UniProtKB-SubCell"/>
</dbReference>
<evidence type="ECO:0000256" key="1">
    <source>
        <dbReference type="ARBA" id="ARBA00004477"/>
    </source>
</evidence>
<keyword evidence="10 12" id="KW-0472">Membrane</keyword>
<name>A0AAN8VAE2_9MAGN</name>
<organism evidence="13 14">
    <name type="scientific">Dillenia turbinata</name>
    <dbReference type="NCBI Taxonomy" id="194707"/>
    <lineage>
        <taxon>Eukaryota</taxon>
        <taxon>Viridiplantae</taxon>
        <taxon>Streptophyta</taxon>
        <taxon>Embryophyta</taxon>
        <taxon>Tracheophyta</taxon>
        <taxon>Spermatophyta</taxon>
        <taxon>Magnoliopsida</taxon>
        <taxon>eudicotyledons</taxon>
        <taxon>Gunneridae</taxon>
        <taxon>Pentapetalae</taxon>
        <taxon>Dilleniales</taxon>
        <taxon>Dilleniaceae</taxon>
        <taxon>Dillenia</taxon>
    </lineage>
</organism>
<dbReference type="GO" id="GO:0005793">
    <property type="term" value="C:endoplasmic reticulum-Golgi intermediate compartment"/>
    <property type="evidence" value="ECO:0007669"/>
    <property type="project" value="TreeGrafter"/>
</dbReference>
<comment type="caution">
    <text evidence="13">The sequence shown here is derived from an EMBL/GenBank/DDBJ whole genome shotgun (WGS) entry which is preliminary data.</text>
</comment>
<evidence type="ECO:0000256" key="9">
    <source>
        <dbReference type="ARBA" id="ARBA00023034"/>
    </source>
</evidence>
<dbReference type="AlphaFoldDB" id="A0AAN8VAE2"/>
<keyword evidence="8 12" id="KW-1133">Transmembrane helix</keyword>
<feature type="transmembrane region" description="Helical" evidence="12">
    <location>
        <begin position="757"/>
        <end position="777"/>
    </location>
</feature>
<reference evidence="13 14" key="1">
    <citation type="submission" date="2023-12" db="EMBL/GenBank/DDBJ databases">
        <title>A high-quality genome assembly for Dillenia turbinata (Dilleniales).</title>
        <authorList>
            <person name="Chanderbali A."/>
        </authorList>
    </citation>
    <scope>NUCLEOTIDE SEQUENCE [LARGE SCALE GENOMIC DNA]</scope>
    <source>
        <strain evidence="13">LSX21</strain>
        <tissue evidence="13">Leaf</tissue>
    </source>
</reference>
<dbReference type="PANTHER" id="PTHR14083:SF0">
    <property type="entry name" value="YIP1D-INTERACTING FACTOR 1, ISOFORM C"/>
    <property type="match status" value="1"/>
</dbReference>
<evidence type="ECO:0000313" key="13">
    <source>
        <dbReference type="EMBL" id="KAK6930550.1"/>
    </source>
</evidence>
<evidence type="ECO:0000256" key="2">
    <source>
        <dbReference type="ARBA" id="ARBA00004653"/>
    </source>
</evidence>
<accession>A0AAN8VAE2</accession>
<dbReference type="GO" id="GO:0006888">
    <property type="term" value="P:endoplasmic reticulum to Golgi vesicle-mediated transport"/>
    <property type="evidence" value="ECO:0007669"/>
    <property type="project" value="InterPro"/>
</dbReference>